<dbReference type="Proteomes" id="UP000712600">
    <property type="component" value="Unassembled WGS sequence"/>
</dbReference>
<organism evidence="1 2">
    <name type="scientific">Brassica cretica</name>
    <name type="common">Mustard</name>
    <dbReference type="NCBI Taxonomy" id="69181"/>
    <lineage>
        <taxon>Eukaryota</taxon>
        <taxon>Viridiplantae</taxon>
        <taxon>Streptophyta</taxon>
        <taxon>Embryophyta</taxon>
        <taxon>Tracheophyta</taxon>
        <taxon>Spermatophyta</taxon>
        <taxon>Magnoliopsida</taxon>
        <taxon>eudicotyledons</taxon>
        <taxon>Gunneridae</taxon>
        <taxon>Pentapetalae</taxon>
        <taxon>rosids</taxon>
        <taxon>malvids</taxon>
        <taxon>Brassicales</taxon>
        <taxon>Brassicaceae</taxon>
        <taxon>Brassiceae</taxon>
        <taxon>Brassica</taxon>
    </lineage>
</organism>
<accession>A0A8S9QLN9</accession>
<evidence type="ECO:0000313" key="2">
    <source>
        <dbReference type="Proteomes" id="UP000712600"/>
    </source>
</evidence>
<dbReference type="AlphaFoldDB" id="A0A8S9QLN9"/>
<comment type="caution">
    <text evidence="1">The sequence shown here is derived from an EMBL/GenBank/DDBJ whole genome shotgun (WGS) entry which is preliminary data.</text>
</comment>
<gene>
    <name evidence="1" type="ORF">F2Q69_00012587</name>
</gene>
<reference evidence="1" key="1">
    <citation type="submission" date="2019-12" db="EMBL/GenBank/DDBJ databases">
        <title>Genome sequencing and annotation of Brassica cretica.</title>
        <authorList>
            <person name="Studholme D.J."/>
            <person name="Sarris P."/>
        </authorList>
    </citation>
    <scope>NUCLEOTIDE SEQUENCE</scope>
    <source>
        <strain evidence="1">PFS-109/04</strain>
        <tissue evidence="1">Leaf</tissue>
    </source>
</reference>
<protein>
    <submittedName>
        <fullName evidence="1">Uncharacterized protein</fullName>
    </submittedName>
</protein>
<evidence type="ECO:0000313" key="1">
    <source>
        <dbReference type="EMBL" id="KAF3553804.1"/>
    </source>
</evidence>
<proteinExistence type="predicted"/>
<name>A0A8S9QLN9_BRACR</name>
<dbReference type="EMBL" id="QGKX02000996">
    <property type="protein sequence ID" value="KAF3553804.1"/>
    <property type="molecule type" value="Genomic_DNA"/>
</dbReference>
<sequence length="54" mass="6340">MSSNALVKCRPWKFSMLDHDAFVAQILSLRSNLIFARPFFKTPRPFFKTPRPNL</sequence>